<dbReference type="AlphaFoldDB" id="A0A1X1DA60"/>
<accession>A0A1X1DA60</accession>
<dbReference type="RefSeq" id="WP_128600723.1">
    <property type="nucleotide sequence ID" value="NZ_MLFS01000019.1"/>
</dbReference>
<evidence type="ECO:0000313" key="7">
    <source>
        <dbReference type="Proteomes" id="UP000193104"/>
    </source>
</evidence>
<dbReference type="PROSITE" id="PS51063">
    <property type="entry name" value="HTH_CRP_2"/>
    <property type="match status" value="1"/>
</dbReference>
<evidence type="ECO:0000259" key="4">
    <source>
        <dbReference type="PROSITE" id="PS50042"/>
    </source>
</evidence>
<feature type="domain" description="HTH crp-type" evidence="5">
    <location>
        <begin position="149"/>
        <end position="212"/>
    </location>
</feature>
<dbReference type="PROSITE" id="PS50042">
    <property type="entry name" value="CNMP_BINDING_3"/>
    <property type="match status" value="1"/>
</dbReference>
<dbReference type="STRING" id="1076551.HA48_08865"/>
<keyword evidence="1" id="KW-0805">Transcription regulation</keyword>
<gene>
    <name evidence="6" type="ORF">HA48_08865</name>
</gene>
<evidence type="ECO:0000313" key="6">
    <source>
        <dbReference type="EMBL" id="ORM73538.1"/>
    </source>
</evidence>
<dbReference type="Pfam" id="PF13545">
    <property type="entry name" value="HTH_Crp_2"/>
    <property type="match status" value="1"/>
</dbReference>
<dbReference type="SUPFAM" id="SSF51206">
    <property type="entry name" value="cAMP-binding domain-like"/>
    <property type="match status" value="1"/>
</dbReference>
<dbReference type="Proteomes" id="UP000193104">
    <property type="component" value="Unassembled WGS sequence"/>
</dbReference>
<keyword evidence="7" id="KW-1185">Reference proteome</keyword>
<keyword evidence="2" id="KW-0238">DNA-binding</keyword>
<evidence type="ECO:0000256" key="1">
    <source>
        <dbReference type="ARBA" id="ARBA00023015"/>
    </source>
</evidence>
<dbReference type="EMBL" id="MLFS01000019">
    <property type="protein sequence ID" value="ORM73538.1"/>
    <property type="molecule type" value="Genomic_DNA"/>
</dbReference>
<dbReference type="InterPro" id="IPR036390">
    <property type="entry name" value="WH_DNA-bd_sf"/>
</dbReference>
<dbReference type="GO" id="GO:0003677">
    <property type="term" value="F:DNA binding"/>
    <property type="evidence" value="ECO:0007669"/>
    <property type="project" value="UniProtKB-KW"/>
</dbReference>
<dbReference type="OrthoDB" id="581021at2"/>
<evidence type="ECO:0000259" key="5">
    <source>
        <dbReference type="PROSITE" id="PS51063"/>
    </source>
</evidence>
<dbReference type="GO" id="GO:0006355">
    <property type="term" value="P:regulation of DNA-templated transcription"/>
    <property type="evidence" value="ECO:0007669"/>
    <property type="project" value="InterPro"/>
</dbReference>
<dbReference type="CDD" id="cd00038">
    <property type="entry name" value="CAP_ED"/>
    <property type="match status" value="1"/>
</dbReference>
<dbReference type="InterPro" id="IPR012318">
    <property type="entry name" value="HTH_CRP"/>
</dbReference>
<sequence length="230" mass="26025">MKEIDNEPLMQQLISESGYADKFSADVIKHTRLFQVAAGDYIVREGSLPGWLFWLARGRTKLYVTLANGRVSLVDFFSAPCFIGEIEVLDETHPSRAVQAIESCWCLALPVKQCRSLLINDAQFLRHACLGLVRKNFRNIVTSTRNQAFPLVNRLAAFILLTQHDNVYKEKHTQVAEYLGVTYRHLLYVFAQFSAEGVISKQKAGYLILNRGALMRLAQEMEPGITLPGY</sequence>
<dbReference type="InterPro" id="IPR000595">
    <property type="entry name" value="cNMP-bd_dom"/>
</dbReference>
<feature type="domain" description="Cyclic nucleotide-binding" evidence="4">
    <location>
        <begin position="25"/>
        <end position="135"/>
    </location>
</feature>
<keyword evidence="3" id="KW-0804">Transcription</keyword>
<dbReference type="SMART" id="SM00100">
    <property type="entry name" value="cNMP"/>
    <property type="match status" value="1"/>
</dbReference>
<dbReference type="Gene3D" id="2.60.120.10">
    <property type="entry name" value="Jelly Rolls"/>
    <property type="match status" value="1"/>
</dbReference>
<dbReference type="InterPro" id="IPR014710">
    <property type="entry name" value="RmlC-like_jellyroll"/>
</dbReference>
<evidence type="ECO:0000256" key="3">
    <source>
        <dbReference type="ARBA" id="ARBA00023163"/>
    </source>
</evidence>
<dbReference type="NCBIfam" id="NF007707">
    <property type="entry name" value="PRK10402.1"/>
    <property type="match status" value="1"/>
</dbReference>
<dbReference type="InterPro" id="IPR018490">
    <property type="entry name" value="cNMP-bd_dom_sf"/>
</dbReference>
<evidence type="ECO:0000256" key="2">
    <source>
        <dbReference type="ARBA" id="ARBA00023125"/>
    </source>
</evidence>
<name>A0A1X1DA60_9GAMM</name>
<comment type="caution">
    <text evidence="6">The sequence shown here is derived from an EMBL/GenBank/DDBJ whole genome shotgun (WGS) entry which is preliminary data.</text>
</comment>
<proteinExistence type="predicted"/>
<reference evidence="6 7" key="1">
    <citation type="journal article" date="2017" name="Antonie Van Leeuwenhoek">
        <title>Phylogenomic resolution of the bacterial genus Pantoea and its relationship with Erwinia and Tatumella.</title>
        <authorList>
            <person name="Palmer M."/>
            <person name="Steenkamp E.T."/>
            <person name="Coetzee M.P."/>
            <person name="Chan W.Y."/>
            <person name="van Zyl E."/>
            <person name="De Maayer P."/>
            <person name="Coutinho T.A."/>
            <person name="Blom J."/>
            <person name="Smits T.H."/>
            <person name="Duffy B."/>
            <person name="Venter S.N."/>
        </authorList>
    </citation>
    <scope>NUCLEOTIDE SEQUENCE [LARGE SCALE GENOMIC DNA]</scope>
    <source>
        <strain evidence="6 7">LMG 26277</strain>
    </source>
</reference>
<protein>
    <submittedName>
        <fullName evidence="6">Transcriptional regulator YeiL</fullName>
    </submittedName>
</protein>
<dbReference type="Pfam" id="PF00027">
    <property type="entry name" value="cNMP_binding"/>
    <property type="match status" value="1"/>
</dbReference>
<dbReference type="SUPFAM" id="SSF46785">
    <property type="entry name" value="Winged helix' DNA-binding domain"/>
    <property type="match status" value="1"/>
</dbReference>
<organism evidence="6 7">
    <name type="scientific">Pantoea wallisii</name>
    <dbReference type="NCBI Taxonomy" id="1076551"/>
    <lineage>
        <taxon>Bacteria</taxon>
        <taxon>Pseudomonadati</taxon>
        <taxon>Pseudomonadota</taxon>
        <taxon>Gammaproteobacteria</taxon>
        <taxon>Enterobacterales</taxon>
        <taxon>Erwiniaceae</taxon>
        <taxon>Pantoea</taxon>
    </lineage>
</organism>